<evidence type="ECO:0000256" key="1">
    <source>
        <dbReference type="ARBA" id="ARBA00022603"/>
    </source>
</evidence>
<dbReference type="InterPro" id="IPR016461">
    <property type="entry name" value="COMT-like"/>
</dbReference>
<dbReference type="InterPro" id="IPR036388">
    <property type="entry name" value="WH-like_DNA-bd_sf"/>
</dbReference>
<sequence length="338" mass="36666">MKDTWTAQKIVRLSGMYWVGFALHSAVELDLFTTLESLGGTAEVDALAEALACDRRALGMLATTLSGMGLLSRDGGTVTLSAEAARFLSRRSDEYVGYLVRHLADAVDNWTGLTEAIRTGRRVNSSYASHTDDPEEREAFLLGMHNNAAPQARTVAEALDLEGRRRLMDLGGGPGTYAITFCQTNPDLDALIFDLPTTEPFATGLVREAGLAERIGFQGGDFFEDTLPGGCDVIWISQVLHCEPPGRVRYLVRKAAEALEPGGMLCVQEFALDNRHTGKPLHPAVFALNMLVGTEGGQSYTDDEIRAFFHDAGLQNVRALDLTLPQGCRVYIGDKPAS</sequence>
<evidence type="ECO:0000256" key="4">
    <source>
        <dbReference type="PIRSR" id="PIRSR005739-1"/>
    </source>
</evidence>
<dbReference type="InterPro" id="IPR036390">
    <property type="entry name" value="WH_DNA-bd_sf"/>
</dbReference>
<accession>A0A8J6YQM4</accession>
<keyword evidence="8" id="KW-1185">Reference proteome</keyword>
<feature type="domain" description="O-methyltransferase dimerisation" evidence="6">
    <location>
        <begin position="12"/>
        <end position="87"/>
    </location>
</feature>
<dbReference type="InterPro" id="IPR001077">
    <property type="entry name" value="COMT_C"/>
</dbReference>
<dbReference type="Proteomes" id="UP000631034">
    <property type="component" value="Unassembled WGS sequence"/>
</dbReference>
<dbReference type="EMBL" id="JACZHT010000005">
    <property type="protein sequence ID" value="MBE1237537.1"/>
    <property type="molecule type" value="Genomic_DNA"/>
</dbReference>
<dbReference type="Gene3D" id="3.40.50.150">
    <property type="entry name" value="Vaccinia Virus protein VP39"/>
    <property type="match status" value="1"/>
</dbReference>
<comment type="caution">
    <text evidence="7">The sequence shown here is derived from an EMBL/GenBank/DDBJ whole genome shotgun (WGS) entry which is preliminary data.</text>
</comment>
<evidence type="ECO:0000259" key="5">
    <source>
        <dbReference type="Pfam" id="PF00891"/>
    </source>
</evidence>
<evidence type="ECO:0000259" key="6">
    <source>
        <dbReference type="Pfam" id="PF08100"/>
    </source>
</evidence>
<evidence type="ECO:0000256" key="3">
    <source>
        <dbReference type="ARBA" id="ARBA00022691"/>
    </source>
</evidence>
<feature type="active site" description="Proton acceptor" evidence="4">
    <location>
        <position position="241"/>
    </location>
</feature>
<gene>
    <name evidence="7" type="ORF">IHV25_07730</name>
</gene>
<dbReference type="CDD" id="cd02440">
    <property type="entry name" value="AdoMet_MTases"/>
    <property type="match status" value="1"/>
</dbReference>
<dbReference type="Gene3D" id="1.10.10.10">
    <property type="entry name" value="Winged helix-like DNA-binding domain superfamily/Winged helix DNA-binding domain"/>
    <property type="match status" value="1"/>
</dbReference>
<dbReference type="PIRSF" id="PIRSF005739">
    <property type="entry name" value="O-mtase"/>
    <property type="match status" value="1"/>
</dbReference>
<dbReference type="Pfam" id="PF08100">
    <property type="entry name" value="Dimerisation"/>
    <property type="match status" value="1"/>
</dbReference>
<dbReference type="GO" id="GO:0046983">
    <property type="term" value="F:protein dimerization activity"/>
    <property type="evidence" value="ECO:0007669"/>
    <property type="project" value="InterPro"/>
</dbReference>
<reference evidence="7" key="1">
    <citation type="submission" date="2020-10" db="EMBL/GenBank/DDBJ databases">
        <title>Genome sequence of the unusual species of purple photosynthetic bacteria, Phaeovibrio sulfidiphilus DSM 23193, type strain.</title>
        <authorList>
            <person name="Kyndt J.A."/>
            <person name="Meyer T.E."/>
        </authorList>
    </citation>
    <scope>NUCLEOTIDE SEQUENCE</scope>
    <source>
        <strain evidence="7">DSM 23193</strain>
    </source>
</reference>
<feature type="domain" description="O-methyltransferase C-terminal" evidence="5">
    <location>
        <begin position="124"/>
        <end position="314"/>
    </location>
</feature>
<dbReference type="SUPFAM" id="SSF46785">
    <property type="entry name" value="Winged helix' DNA-binding domain"/>
    <property type="match status" value="1"/>
</dbReference>
<evidence type="ECO:0000313" key="7">
    <source>
        <dbReference type="EMBL" id="MBE1237537.1"/>
    </source>
</evidence>
<keyword evidence="2" id="KW-0808">Transferase</keyword>
<dbReference type="PANTHER" id="PTHR43712:SF2">
    <property type="entry name" value="O-METHYLTRANSFERASE CICE"/>
    <property type="match status" value="1"/>
</dbReference>
<dbReference type="PANTHER" id="PTHR43712">
    <property type="entry name" value="PUTATIVE (AFU_ORTHOLOGUE AFUA_4G14580)-RELATED"/>
    <property type="match status" value="1"/>
</dbReference>
<dbReference type="InterPro" id="IPR029063">
    <property type="entry name" value="SAM-dependent_MTases_sf"/>
</dbReference>
<evidence type="ECO:0000313" key="8">
    <source>
        <dbReference type="Proteomes" id="UP000631034"/>
    </source>
</evidence>
<dbReference type="Pfam" id="PF00891">
    <property type="entry name" value="Methyltransf_2"/>
    <property type="match status" value="1"/>
</dbReference>
<dbReference type="SUPFAM" id="SSF53335">
    <property type="entry name" value="S-adenosyl-L-methionine-dependent methyltransferases"/>
    <property type="match status" value="1"/>
</dbReference>
<name>A0A8J6YQM4_9PROT</name>
<dbReference type="AlphaFoldDB" id="A0A8J6YQM4"/>
<protein>
    <submittedName>
        <fullName evidence="7">SAM-dependent methyltransferase</fullName>
    </submittedName>
</protein>
<keyword evidence="1 7" id="KW-0489">Methyltransferase</keyword>
<keyword evidence="3" id="KW-0949">S-adenosyl-L-methionine</keyword>
<organism evidence="7 8">
    <name type="scientific">Phaeovibrio sulfidiphilus</name>
    <dbReference type="NCBI Taxonomy" id="1220600"/>
    <lineage>
        <taxon>Bacteria</taxon>
        <taxon>Pseudomonadati</taxon>
        <taxon>Pseudomonadota</taxon>
        <taxon>Alphaproteobacteria</taxon>
        <taxon>Rhodospirillales</taxon>
        <taxon>Rhodospirillaceae</taxon>
        <taxon>Phaeovibrio</taxon>
    </lineage>
</organism>
<dbReference type="InterPro" id="IPR012967">
    <property type="entry name" value="COMT_dimerisation"/>
</dbReference>
<proteinExistence type="predicted"/>
<dbReference type="GO" id="GO:0008171">
    <property type="term" value="F:O-methyltransferase activity"/>
    <property type="evidence" value="ECO:0007669"/>
    <property type="project" value="InterPro"/>
</dbReference>
<dbReference type="RefSeq" id="WP_192534545.1">
    <property type="nucleotide sequence ID" value="NZ_JACZHT010000005.1"/>
</dbReference>
<dbReference type="GO" id="GO:0032259">
    <property type="term" value="P:methylation"/>
    <property type="evidence" value="ECO:0007669"/>
    <property type="project" value="UniProtKB-KW"/>
</dbReference>
<evidence type="ECO:0000256" key="2">
    <source>
        <dbReference type="ARBA" id="ARBA00022679"/>
    </source>
</evidence>
<dbReference type="PROSITE" id="PS51683">
    <property type="entry name" value="SAM_OMT_II"/>
    <property type="match status" value="1"/>
</dbReference>